<dbReference type="Gene3D" id="1.10.1760.20">
    <property type="match status" value="1"/>
</dbReference>
<evidence type="ECO:0000313" key="3">
    <source>
        <dbReference type="Proteomes" id="UP001215087"/>
    </source>
</evidence>
<keyword evidence="1" id="KW-1133">Transmembrane helix</keyword>
<keyword evidence="1" id="KW-0472">Membrane</keyword>
<organism evidence="2 3">
    <name type="scientific">Eubacterium limosum</name>
    <dbReference type="NCBI Taxonomy" id="1736"/>
    <lineage>
        <taxon>Bacteria</taxon>
        <taxon>Bacillati</taxon>
        <taxon>Bacillota</taxon>
        <taxon>Clostridia</taxon>
        <taxon>Eubacteriales</taxon>
        <taxon>Eubacteriaceae</taxon>
        <taxon>Eubacterium</taxon>
    </lineage>
</organism>
<dbReference type="Pfam" id="PF07155">
    <property type="entry name" value="ECF-ribofla_trS"/>
    <property type="match status" value="1"/>
</dbReference>
<protein>
    <submittedName>
        <fullName evidence="2">ECF transporter S component</fullName>
    </submittedName>
</protein>
<accession>A0ABT5UWK2</accession>
<feature type="transmembrane region" description="Helical" evidence="1">
    <location>
        <begin position="214"/>
        <end position="238"/>
    </location>
</feature>
<dbReference type="Proteomes" id="UP001215087">
    <property type="component" value="Unassembled WGS sequence"/>
</dbReference>
<evidence type="ECO:0000256" key="1">
    <source>
        <dbReference type="SAM" id="Phobius"/>
    </source>
</evidence>
<dbReference type="InterPro" id="IPR009825">
    <property type="entry name" value="ECF_substrate-spec-like"/>
</dbReference>
<feature type="transmembrane region" description="Helical" evidence="1">
    <location>
        <begin position="91"/>
        <end position="109"/>
    </location>
</feature>
<name>A0ABT5UWK2_EUBLI</name>
<feature type="transmembrane region" description="Helical" evidence="1">
    <location>
        <begin position="250"/>
        <end position="272"/>
    </location>
</feature>
<feature type="transmembrane region" description="Helical" evidence="1">
    <location>
        <begin position="184"/>
        <end position="202"/>
    </location>
</feature>
<gene>
    <name evidence="2" type="ORF">PTZ04_18355</name>
</gene>
<evidence type="ECO:0000313" key="2">
    <source>
        <dbReference type="EMBL" id="MDE1472221.1"/>
    </source>
</evidence>
<dbReference type="RefSeq" id="WP_227208799.1">
    <property type="nucleotide sequence ID" value="NZ_JAJCLO010000014.1"/>
</dbReference>
<keyword evidence="1" id="KW-0812">Transmembrane</keyword>
<feature type="transmembrane region" description="Helical" evidence="1">
    <location>
        <begin position="121"/>
        <end position="141"/>
    </location>
</feature>
<proteinExistence type="predicted"/>
<sequence length="292" mass="32749">MLSDKLLDQFLDDFLVGKPESVAIEKKNDIRPEAVDIWETGEEEDMAFQDLPAAPPADHRLSKRTWAAIFMIIVMIPLTIWFGIQFMGDRKYYFISMMIIIYTIVPFIMVFEGRKPQARELVILAVLTAIAVAGRAAFFMLPQFKPVVAVVIITGVCFGAESGFLVGAVTGFVSNFFIGQGPWTPWQMFAFGIIGFLAGIMFRKGLLGTTKPPLCVFGFLSTFFIYGFIMDTASVFMVQPSLSWKVMLPFYISGAPFNLIHAGATVFFLLVASKPMIEKLERIKKKYGLIQR</sequence>
<feature type="transmembrane region" description="Helical" evidence="1">
    <location>
        <begin position="148"/>
        <end position="178"/>
    </location>
</feature>
<dbReference type="EMBL" id="JAQSVD010000013">
    <property type="protein sequence ID" value="MDE1472221.1"/>
    <property type="molecule type" value="Genomic_DNA"/>
</dbReference>
<reference evidence="2 3" key="1">
    <citation type="submission" date="2023-02" db="EMBL/GenBank/DDBJ databases">
        <title>Comparative genome analysis of Eubacterium limosum species.</title>
        <authorList>
            <person name="Bak J.E."/>
        </authorList>
    </citation>
    <scope>NUCLEOTIDE SEQUENCE [LARGE SCALE GENOMIC DNA]</scope>
    <source>
        <strain evidence="2 3">KGMB01548</strain>
    </source>
</reference>
<feature type="transmembrane region" description="Helical" evidence="1">
    <location>
        <begin position="65"/>
        <end position="84"/>
    </location>
</feature>
<comment type="caution">
    <text evidence="2">The sequence shown here is derived from an EMBL/GenBank/DDBJ whole genome shotgun (WGS) entry which is preliminary data.</text>
</comment>
<keyword evidence="3" id="KW-1185">Reference proteome</keyword>